<evidence type="ECO:0000313" key="1">
    <source>
        <dbReference type="EMBL" id="JAD39229.1"/>
    </source>
</evidence>
<proteinExistence type="predicted"/>
<dbReference type="AlphaFoldDB" id="A0A0A8ZIJ9"/>
<sequence length="28" mass="3356">MYTGYLLMFEMEFLPQMTTCSLGHWLDP</sequence>
<accession>A0A0A8ZIJ9</accession>
<protein>
    <submittedName>
        <fullName evidence="1">Uncharacterized protein</fullName>
    </submittedName>
</protein>
<organism evidence="1">
    <name type="scientific">Arundo donax</name>
    <name type="common">Giant reed</name>
    <name type="synonym">Donax arundinaceus</name>
    <dbReference type="NCBI Taxonomy" id="35708"/>
    <lineage>
        <taxon>Eukaryota</taxon>
        <taxon>Viridiplantae</taxon>
        <taxon>Streptophyta</taxon>
        <taxon>Embryophyta</taxon>
        <taxon>Tracheophyta</taxon>
        <taxon>Spermatophyta</taxon>
        <taxon>Magnoliopsida</taxon>
        <taxon>Liliopsida</taxon>
        <taxon>Poales</taxon>
        <taxon>Poaceae</taxon>
        <taxon>PACMAD clade</taxon>
        <taxon>Arundinoideae</taxon>
        <taxon>Arundineae</taxon>
        <taxon>Arundo</taxon>
    </lineage>
</organism>
<dbReference type="EMBL" id="GBRH01258666">
    <property type="protein sequence ID" value="JAD39229.1"/>
    <property type="molecule type" value="Transcribed_RNA"/>
</dbReference>
<reference evidence="1" key="1">
    <citation type="submission" date="2014-09" db="EMBL/GenBank/DDBJ databases">
        <authorList>
            <person name="Magalhaes I.L.F."/>
            <person name="Oliveira U."/>
            <person name="Santos F.R."/>
            <person name="Vidigal T.H.D.A."/>
            <person name="Brescovit A.D."/>
            <person name="Santos A.J."/>
        </authorList>
    </citation>
    <scope>NUCLEOTIDE SEQUENCE</scope>
    <source>
        <tissue evidence="1">Shoot tissue taken approximately 20 cm above the soil surface</tissue>
    </source>
</reference>
<name>A0A0A8ZIJ9_ARUDO</name>
<reference evidence="1" key="2">
    <citation type="journal article" date="2015" name="Data Brief">
        <title>Shoot transcriptome of the giant reed, Arundo donax.</title>
        <authorList>
            <person name="Barrero R.A."/>
            <person name="Guerrero F.D."/>
            <person name="Moolhuijzen P."/>
            <person name="Goolsby J.A."/>
            <person name="Tidwell J."/>
            <person name="Bellgard S.E."/>
            <person name="Bellgard M.I."/>
        </authorList>
    </citation>
    <scope>NUCLEOTIDE SEQUENCE</scope>
    <source>
        <tissue evidence="1">Shoot tissue taken approximately 20 cm above the soil surface</tissue>
    </source>
</reference>